<reference evidence="3 4" key="2">
    <citation type="submission" date="2024-05" db="EMBL/GenBank/DDBJ databases">
        <authorList>
            <person name="Chen Y."/>
            <person name="Shah S."/>
            <person name="Dougan E. K."/>
            <person name="Thang M."/>
            <person name="Chan C."/>
        </authorList>
    </citation>
    <scope>NUCLEOTIDE SEQUENCE [LARGE SCALE GENOMIC DNA]</scope>
</reference>
<protein>
    <submittedName>
        <fullName evidence="2">Uncharacterized protein</fullName>
    </submittedName>
</protein>
<accession>A0A9P1C6E8</accession>
<sequence>MMQRRSFAPGAVLNSSLLKRYVLAEALIVSIQQVFFLTLLETRPFLAHLGHVSQEDPWLLGGLRMASQAMVFVAVSFPLRKSPWHVDRSDWLTERRRTRINLNK</sequence>
<dbReference type="OrthoDB" id="10534510at2759"/>
<feature type="transmembrane region" description="Helical" evidence="1">
    <location>
        <begin position="21"/>
        <end position="40"/>
    </location>
</feature>
<dbReference type="Proteomes" id="UP001152797">
    <property type="component" value="Unassembled WGS sequence"/>
</dbReference>
<reference evidence="2" key="1">
    <citation type="submission" date="2022-10" db="EMBL/GenBank/DDBJ databases">
        <authorList>
            <person name="Chen Y."/>
            <person name="Dougan E. K."/>
            <person name="Chan C."/>
            <person name="Rhodes N."/>
            <person name="Thang M."/>
        </authorList>
    </citation>
    <scope>NUCLEOTIDE SEQUENCE</scope>
</reference>
<proteinExistence type="predicted"/>
<gene>
    <name evidence="2" type="ORF">C1SCF055_LOCUS13337</name>
</gene>
<evidence type="ECO:0000256" key="1">
    <source>
        <dbReference type="SAM" id="Phobius"/>
    </source>
</evidence>
<dbReference type="AlphaFoldDB" id="A0A9P1C6E8"/>
<organism evidence="2">
    <name type="scientific">Cladocopium goreaui</name>
    <dbReference type="NCBI Taxonomy" id="2562237"/>
    <lineage>
        <taxon>Eukaryota</taxon>
        <taxon>Sar</taxon>
        <taxon>Alveolata</taxon>
        <taxon>Dinophyceae</taxon>
        <taxon>Suessiales</taxon>
        <taxon>Symbiodiniaceae</taxon>
        <taxon>Cladocopium</taxon>
    </lineage>
</organism>
<dbReference type="EMBL" id="CAMXCT020001030">
    <property type="protein sequence ID" value="CAL1139325.1"/>
    <property type="molecule type" value="Genomic_DNA"/>
</dbReference>
<dbReference type="EMBL" id="CAMXCT010001030">
    <property type="protein sequence ID" value="CAI3985950.1"/>
    <property type="molecule type" value="Genomic_DNA"/>
</dbReference>
<dbReference type="EMBL" id="CAMXCT030001030">
    <property type="protein sequence ID" value="CAL4773262.1"/>
    <property type="molecule type" value="Genomic_DNA"/>
</dbReference>
<keyword evidence="1" id="KW-1133">Transmembrane helix</keyword>
<evidence type="ECO:0000313" key="2">
    <source>
        <dbReference type="EMBL" id="CAI3985950.1"/>
    </source>
</evidence>
<evidence type="ECO:0000313" key="4">
    <source>
        <dbReference type="Proteomes" id="UP001152797"/>
    </source>
</evidence>
<evidence type="ECO:0000313" key="3">
    <source>
        <dbReference type="EMBL" id="CAL4773262.1"/>
    </source>
</evidence>
<feature type="transmembrane region" description="Helical" evidence="1">
    <location>
        <begin position="60"/>
        <end position="79"/>
    </location>
</feature>
<comment type="caution">
    <text evidence="2">The sequence shown here is derived from an EMBL/GenBank/DDBJ whole genome shotgun (WGS) entry which is preliminary data.</text>
</comment>
<keyword evidence="4" id="KW-1185">Reference proteome</keyword>
<name>A0A9P1C6E8_9DINO</name>
<keyword evidence="1" id="KW-0812">Transmembrane</keyword>
<keyword evidence="1" id="KW-0472">Membrane</keyword>